<dbReference type="EMBL" id="JAACFV010000106">
    <property type="protein sequence ID" value="KAF7505561.1"/>
    <property type="molecule type" value="Genomic_DNA"/>
</dbReference>
<accession>A0A8H7AEC1</accession>
<keyword evidence="1" id="KW-0833">Ubl conjugation pathway</keyword>
<comment type="caution">
    <text evidence="4">The sequence shown here is derived from an EMBL/GenBank/DDBJ whole genome shotgun (WGS) entry which is preliminary data.</text>
</comment>
<dbReference type="InterPro" id="IPR016135">
    <property type="entry name" value="UBQ-conjugating_enzyme/RWD"/>
</dbReference>
<evidence type="ECO:0000256" key="2">
    <source>
        <dbReference type="SAM" id="MobiDB-lite"/>
    </source>
</evidence>
<reference evidence="4" key="1">
    <citation type="submission" date="2020-02" db="EMBL/GenBank/DDBJ databases">
        <authorList>
            <person name="Palmer J.M."/>
        </authorList>
    </citation>
    <scope>NUCLEOTIDE SEQUENCE</scope>
    <source>
        <strain evidence="4">EPUS1.4</strain>
        <tissue evidence="4">Thallus</tissue>
    </source>
</reference>
<feature type="compositionally biased region" description="Polar residues" evidence="2">
    <location>
        <begin position="280"/>
        <end position="290"/>
    </location>
</feature>
<gene>
    <name evidence="4" type="ORF">GJ744_000641</name>
</gene>
<organism evidence="4 5">
    <name type="scientific">Endocarpon pusillum</name>
    <dbReference type="NCBI Taxonomy" id="364733"/>
    <lineage>
        <taxon>Eukaryota</taxon>
        <taxon>Fungi</taxon>
        <taxon>Dikarya</taxon>
        <taxon>Ascomycota</taxon>
        <taxon>Pezizomycotina</taxon>
        <taxon>Eurotiomycetes</taxon>
        <taxon>Chaetothyriomycetidae</taxon>
        <taxon>Verrucariales</taxon>
        <taxon>Verrucariaceae</taxon>
        <taxon>Endocarpon</taxon>
    </lineage>
</organism>
<sequence>MVPSTTVRRLLREVRELSAASSNPNPSFHAHPVSDEDLFEWHFTLLGPPSPSPYAGGLYHGRISLPLTYPLKPPNFRFLTPSGRFEVNREICLSISGFHEESWMPAWGIRTALVALRTFMGEQGTAGQVGGMEASENFRHVLAKSSRQWRCDGCGGKTNEEIMRDWWDICREKGINVGEEAGLEELPEGLRLGFKDQIGKDEKNNSTERTIPSELTGDSESVGNRDISDRNGGAAPVAFKGTPSTSDSARTNPLSEPLAEASNAASGGASRSSSFTPSSDPQGTSNQPAVASSPVARPITAQSTTTIPTSQQPPPATPMLDKAISGLVLALLFMILKKVLYNPNVIAYDY</sequence>
<evidence type="ECO:0000256" key="1">
    <source>
        <dbReference type="ARBA" id="ARBA00022786"/>
    </source>
</evidence>
<dbReference type="Pfam" id="PF00179">
    <property type="entry name" value="UQ_con"/>
    <property type="match status" value="1"/>
</dbReference>
<name>A0A8H7AEC1_9EURO</name>
<dbReference type="Proteomes" id="UP000606974">
    <property type="component" value="Unassembled WGS sequence"/>
</dbReference>
<dbReference type="CDD" id="cd23799">
    <property type="entry name" value="UBCc_UBE2J"/>
    <property type="match status" value="1"/>
</dbReference>
<feature type="compositionally biased region" description="Basic and acidic residues" evidence="2">
    <location>
        <begin position="197"/>
        <end position="206"/>
    </location>
</feature>
<dbReference type="PANTHER" id="PTHR24067">
    <property type="entry name" value="UBIQUITIN-CONJUGATING ENZYME E2"/>
    <property type="match status" value="1"/>
</dbReference>
<dbReference type="Gene3D" id="3.10.110.10">
    <property type="entry name" value="Ubiquitin Conjugating Enzyme"/>
    <property type="match status" value="1"/>
</dbReference>
<evidence type="ECO:0000313" key="5">
    <source>
        <dbReference type="Proteomes" id="UP000606974"/>
    </source>
</evidence>
<dbReference type="InterPro" id="IPR050113">
    <property type="entry name" value="Ub_conjugating_enzyme"/>
</dbReference>
<feature type="domain" description="UBC core" evidence="3">
    <location>
        <begin position="5"/>
        <end position="168"/>
    </location>
</feature>
<dbReference type="SUPFAM" id="SSF54495">
    <property type="entry name" value="UBC-like"/>
    <property type="match status" value="1"/>
</dbReference>
<protein>
    <recommendedName>
        <fullName evidence="3">UBC core domain-containing protein</fullName>
    </recommendedName>
</protein>
<dbReference type="InterPro" id="IPR000608">
    <property type="entry name" value="UBC"/>
</dbReference>
<keyword evidence="5" id="KW-1185">Reference proteome</keyword>
<feature type="compositionally biased region" description="Low complexity" evidence="2">
    <location>
        <begin position="259"/>
        <end position="279"/>
    </location>
</feature>
<proteinExistence type="predicted"/>
<dbReference type="AlphaFoldDB" id="A0A8H7AEC1"/>
<dbReference type="OrthoDB" id="1158011at2759"/>
<feature type="compositionally biased region" description="Polar residues" evidence="2">
    <location>
        <begin position="242"/>
        <end position="254"/>
    </location>
</feature>
<feature type="region of interest" description="Disordered" evidence="2">
    <location>
        <begin position="197"/>
        <end position="318"/>
    </location>
</feature>
<feature type="compositionally biased region" description="Low complexity" evidence="2">
    <location>
        <begin position="298"/>
        <end position="310"/>
    </location>
</feature>
<evidence type="ECO:0000259" key="3">
    <source>
        <dbReference type="PROSITE" id="PS50127"/>
    </source>
</evidence>
<dbReference type="PROSITE" id="PS50127">
    <property type="entry name" value="UBC_2"/>
    <property type="match status" value="1"/>
</dbReference>
<evidence type="ECO:0000313" key="4">
    <source>
        <dbReference type="EMBL" id="KAF7505561.1"/>
    </source>
</evidence>
<dbReference type="SMART" id="SM00212">
    <property type="entry name" value="UBCc"/>
    <property type="match status" value="1"/>
</dbReference>